<reference evidence="2" key="1">
    <citation type="submission" date="2016-02" db="EMBL/GenBank/DDBJ databases">
        <title>Comparative genomics of biotechnologically important yeasts.</title>
        <authorList>
            <consortium name="DOE Joint Genome Institute"/>
            <person name="Riley R."/>
            <person name="Haridas S."/>
            <person name="Wolfe K.H."/>
            <person name="Lopes M.R."/>
            <person name="Hittinger C.T."/>
            <person name="Goker M."/>
            <person name="Salamov A."/>
            <person name="Wisecaver J."/>
            <person name="Long T.M."/>
            <person name="Aerts A.L."/>
            <person name="Barry K."/>
            <person name="Choi C."/>
            <person name="Clum A."/>
            <person name="Coughlan A.Y."/>
            <person name="Deshpande S."/>
            <person name="Douglass A.P."/>
            <person name="Hanson S.J."/>
            <person name="Klenk H.-P."/>
            <person name="Labutti K."/>
            <person name="Lapidus A."/>
            <person name="Lindquist E."/>
            <person name="Lipzen A."/>
            <person name="Meier-Kolthoff J.P."/>
            <person name="Ohm R.A."/>
            <person name="Otillar R.P."/>
            <person name="Pangilinan J."/>
            <person name="Peng Y."/>
            <person name="Rokas A."/>
            <person name="Rosa C.A."/>
            <person name="Scheuner C."/>
            <person name="Sibirny A.A."/>
            <person name="Slot J.C."/>
            <person name="Stielow J.B."/>
            <person name="Sun H."/>
            <person name="Kurtzman C.P."/>
            <person name="Blackwell M."/>
            <person name="Jeffries T.W."/>
            <person name="Grigoriev I.V."/>
        </authorList>
    </citation>
    <scope>NUCLEOTIDE SEQUENCE [LARGE SCALE GENOMIC DNA]</scope>
    <source>
        <strain evidence="2">NRRL Y-17796</strain>
    </source>
</reference>
<proteinExistence type="predicted"/>
<protein>
    <submittedName>
        <fullName evidence="1">Uncharacterized protein</fullName>
    </submittedName>
</protein>
<sequence length="404" mass="43997">MPFTFAQNAVIRSVGKTVKGYTLDARNWTVDACERVKLLKSDQSFLVAVTEAFNALFVTLDDTGDIKDVKRVRVPECDRITVVQHYLVLIESTLLALHIWDLRESVVIATINNPLTVNAWAHDSACKYIAVLFHDGDTVRCATMTTANNTLSYMEVPSSAQSYDFPTGAVSPRFIDIESCPTGPNALILDADTGFANTGIACMNLFSQTASTNVLREPDAVRNAKWTPDGTAIVCTSASFVYVVDPFVSATASIIARISIPSEVDVNPLSTWVAPYTSASSARVLSLRGDTSLIRCCLLESTLLIALQIDRDAVAVFHLPWMRTSSTKLDLLNPMFLIKAHGPVLSLTWQSGKLLIHCKDQTLVYIAFARTVLDIGYDPAGWIAPGRIGVATNSGAEFVPITEN</sequence>
<dbReference type="SUPFAM" id="SSF82171">
    <property type="entry name" value="DPP6 N-terminal domain-like"/>
    <property type="match status" value="1"/>
</dbReference>
<dbReference type="EMBL" id="KV453841">
    <property type="protein sequence ID" value="ODV92438.1"/>
    <property type="molecule type" value="Genomic_DNA"/>
</dbReference>
<evidence type="ECO:0000313" key="1">
    <source>
        <dbReference type="EMBL" id="ODV92438.1"/>
    </source>
</evidence>
<evidence type="ECO:0000313" key="2">
    <source>
        <dbReference type="Proteomes" id="UP000095023"/>
    </source>
</evidence>
<name>A0A1E4TLB5_9ASCO</name>
<keyword evidence="2" id="KW-1185">Reference proteome</keyword>
<dbReference type="Proteomes" id="UP000095023">
    <property type="component" value="Unassembled WGS sequence"/>
</dbReference>
<dbReference type="AlphaFoldDB" id="A0A1E4TLB5"/>
<gene>
    <name evidence="1" type="ORF">CANCADRAFT_30593</name>
</gene>
<organism evidence="1 2">
    <name type="scientific">Tortispora caseinolytica NRRL Y-17796</name>
    <dbReference type="NCBI Taxonomy" id="767744"/>
    <lineage>
        <taxon>Eukaryota</taxon>
        <taxon>Fungi</taxon>
        <taxon>Dikarya</taxon>
        <taxon>Ascomycota</taxon>
        <taxon>Saccharomycotina</taxon>
        <taxon>Trigonopsidomycetes</taxon>
        <taxon>Trigonopsidales</taxon>
        <taxon>Trigonopsidaceae</taxon>
        <taxon>Tortispora</taxon>
    </lineage>
</organism>
<accession>A0A1E4TLB5</accession>